<dbReference type="Pfam" id="PF13853">
    <property type="entry name" value="7tm_4"/>
    <property type="match status" value="1"/>
</dbReference>
<evidence type="ECO:0000256" key="6">
    <source>
        <dbReference type="ARBA" id="ARBA00023040"/>
    </source>
</evidence>
<evidence type="ECO:0000313" key="12">
    <source>
        <dbReference type="Proteomes" id="UP000535478"/>
    </source>
</evidence>
<comment type="caution">
    <text evidence="11">The sequence shown here is derived from an EMBL/GenBank/DDBJ whole genome shotgun (WGS) entry which is preliminary data.</text>
</comment>
<protein>
    <submittedName>
        <fullName evidence="11">O14AG protein</fullName>
    </submittedName>
</protein>
<evidence type="ECO:0000256" key="8">
    <source>
        <dbReference type="ARBA" id="ARBA00023170"/>
    </source>
</evidence>
<evidence type="ECO:0000256" key="1">
    <source>
        <dbReference type="ARBA" id="ARBA00004651"/>
    </source>
</evidence>
<dbReference type="InterPro" id="IPR050516">
    <property type="entry name" value="Olfactory_GPCR"/>
</dbReference>
<proteinExistence type="predicted"/>
<keyword evidence="6" id="KW-0297">G-protein coupled receptor</keyword>
<evidence type="ECO:0000256" key="4">
    <source>
        <dbReference type="ARBA" id="ARBA00022725"/>
    </source>
</evidence>
<accession>A0A7L3UNC0</accession>
<name>A0A7L3UNC0_URIAL</name>
<dbReference type="EMBL" id="VZUE01009816">
    <property type="protein sequence ID" value="NXV53614.1"/>
    <property type="molecule type" value="Genomic_DNA"/>
</dbReference>
<reference evidence="11 12" key="1">
    <citation type="submission" date="2019-09" db="EMBL/GenBank/DDBJ databases">
        <title>Bird 10,000 Genomes (B10K) Project - Family phase.</title>
        <authorList>
            <person name="Zhang G."/>
        </authorList>
    </citation>
    <scope>NUCLEOTIDE SEQUENCE [LARGE SCALE GENOMIC DNA]</scope>
    <source>
        <strain evidence="11">OUT-0019</strain>
        <tissue evidence="11">Blood</tissue>
    </source>
</reference>
<keyword evidence="9" id="KW-0807">Transducer</keyword>
<dbReference type="GO" id="GO:0004984">
    <property type="term" value="F:olfactory receptor activity"/>
    <property type="evidence" value="ECO:0007669"/>
    <property type="project" value="InterPro"/>
</dbReference>
<keyword evidence="4" id="KW-0716">Sensory transduction</keyword>
<dbReference type="PANTHER" id="PTHR26452">
    <property type="entry name" value="OLFACTORY RECEPTOR"/>
    <property type="match status" value="1"/>
</dbReference>
<dbReference type="InterPro" id="IPR000725">
    <property type="entry name" value="Olfact_rcpt"/>
</dbReference>
<dbReference type="GO" id="GO:0005886">
    <property type="term" value="C:plasma membrane"/>
    <property type="evidence" value="ECO:0007669"/>
    <property type="project" value="UniProtKB-SubCell"/>
</dbReference>
<keyword evidence="4" id="KW-0552">Olfaction</keyword>
<feature type="transmembrane region" description="Helical" evidence="10">
    <location>
        <begin position="7"/>
        <end position="26"/>
    </location>
</feature>
<dbReference type="AlphaFoldDB" id="A0A7L3UNC0"/>
<feature type="transmembrane region" description="Helical" evidence="10">
    <location>
        <begin position="38"/>
        <end position="56"/>
    </location>
</feature>
<evidence type="ECO:0000256" key="7">
    <source>
        <dbReference type="ARBA" id="ARBA00023136"/>
    </source>
</evidence>
<feature type="non-terminal residue" evidence="11">
    <location>
        <position position="1"/>
    </location>
</feature>
<dbReference type="Gene3D" id="1.10.1220.70">
    <property type="match status" value="1"/>
</dbReference>
<sequence>HIAFSMCLPHLAMVSLYVSTTVFAYLKPLSTSSQSLDLVMAVLYSLVPPALNPLIYSTRNQELK</sequence>
<keyword evidence="8" id="KW-0675">Receptor</keyword>
<evidence type="ECO:0000256" key="9">
    <source>
        <dbReference type="ARBA" id="ARBA00023224"/>
    </source>
</evidence>
<feature type="non-terminal residue" evidence="11">
    <location>
        <position position="64"/>
    </location>
</feature>
<dbReference type="Proteomes" id="UP000535478">
    <property type="component" value="Unassembled WGS sequence"/>
</dbReference>
<organism evidence="11 12">
    <name type="scientific">Uria aalge</name>
    <name type="common">Common mure</name>
    <name type="synonym">Colymbus aalge</name>
    <dbReference type="NCBI Taxonomy" id="13746"/>
    <lineage>
        <taxon>Eukaryota</taxon>
        <taxon>Metazoa</taxon>
        <taxon>Chordata</taxon>
        <taxon>Craniata</taxon>
        <taxon>Vertebrata</taxon>
        <taxon>Euteleostomi</taxon>
        <taxon>Archelosauria</taxon>
        <taxon>Archosauria</taxon>
        <taxon>Dinosauria</taxon>
        <taxon>Saurischia</taxon>
        <taxon>Theropoda</taxon>
        <taxon>Coelurosauria</taxon>
        <taxon>Aves</taxon>
        <taxon>Neognathae</taxon>
        <taxon>Neoaves</taxon>
        <taxon>Charadriiformes</taxon>
        <taxon>Alcidae</taxon>
        <taxon>Uria</taxon>
    </lineage>
</organism>
<keyword evidence="12" id="KW-1185">Reference proteome</keyword>
<evidence type="ECO:0000256" key="2">
    <source>
        <dbReference type="ARBA" id="ARBA00022475"/>
    </source>
</evidence>
<evidence type="ECO:0000313" key="11">
    <source>
        <dbReference type="EMBL" id="NXV53614.1"/>
    </source>
</evidence>
<evidence type="ECO:0000256" key="3">
    <source>
        <dbReference type="ARBA" id="ARBA00022692"/>
    </source>
</evidence>
<dbReference type="GO" id="GO:0004930">
    <property type="term" value="F:G protein-coupled receptor activity"/>
    <property type="evidence" value="ECO:0007669"/>
    <property type="project" value="UniProtKB-KW"/>
</dbReference>
<evidence type="ECO:0000256" key="5">
    <source>
        <dbReference type="ARBA" id="ARBA00022989"/>
    </source>
</evidence>
<keyword evidence="3 10" id="KW-0812">Transmembrane</keyword>
<evidence type="ECO:0000256" key="10">
    <source>
        <dbReference type="SAM" id="Phobius"/>
    </source>
</evidence>
<keyword evidence="5 10" id="KW-1133">Transmembrane helix</keyword>
<keyword evidence="7 10" id="KW-0472">Membrane</keyword>
<dbReference type="SUPFAM" id="SSF81321">
    <property type="entry name" value="Family A G protein-coupled receptor-like"/>
    <property type="match status" value="1"/>
</dbReference>
<gene>
    <name evidence="11" type="primary">Or14a16_0</name>
    <name evidence="11" type="ORF">URIAAL_R08430</name>
</gene>
<comment type="subcellular location">
    <subcellularLocation>
        <location evidence="1">Cell membrane</location>
        <topology evidence="1">Multi-pass membrane protein</topology>
    </subcellularLocation>
</comment>
<keyword evidence="2" id="KW-1003">Cell membrane</keyword>